<evidence type="ECO:0000256" key="5">
    <source>
        <dbReference type="ARBA" id="ARBA00034078"/>
    </source>
</evidence>
<sequence>MADLAYVPVLALARLRETGMAAVSVGGRRVLLVHVDGDVRAYDNRCPHRAWPLERGTLDGCVLTCANHRWTFDVATGRGLDPGDRDLVAVPCRVDEDGTVAVGVEA</sequence>
<feature type="domain" description="Rieske" evidence="7">
    <location>
        <begin position="7"/>
        <end position="101"/>
    </location>
</feature>
<dbReference type="Gene3D" id="2.102.10.10">
    <property type="entry name" value="Rieske [2Fe-2S] iron-sulphur domain"/>
    <property type="match status" value="1"/>
</dbReference>
<dbReference type="EMBL" id="BAABHO010000035">
    <property type="protein sequence ID" value="GAA4799550.1"/>
    <property type="molecule type" value="Genomic_DNA"/>
</dbReference>
<keyword evidence="2" id="KW-0479">Metal-binding</keyword>
<evidence type="ECO:0000259" key="7">
    <source>
        <dbReference type="PROSITE" id="PS51296"/>
    </source>
</evidence>
<evidence type="ECO:0000256" key="2">
    <source>
        <dbReference type="ARBA" id="ARBA00022723"/>
    </source>
</evidence>
<keyword evidence="9" id="KW-1185">Reference proteome</keyword>
<dbReference type="InterPro" id="IPR036922">
    <property type="entry name" value="Rieske_2Fe-2S_sf"/>
</dbReference>
<dbReference type="Pfam" id="PF00355">
    <property type="entry name" value="Rieske"/>
    <property type="match status" value="1"/>
</dbReference>
<comment type="similarity">
    <text evidence="6">Belongs to the bacterial ring-hydroxylating dioxygenase ferredoxin component family.</text>
</comment>
<accession>A0ABP9BRR5</accession>
<evidence type="ECO:0000256" key="3">
    <source>
        <dbReference type="ARBA" id="ARBA00023004"/>
    </source>
</evidence>
<dbReference type="PANTHER" id="PTHR21496:SF0">
    <property type="entry name" value="RIESKE DOMAIN-CONTAINING PROTEIN"/>
    <property type="match status" value="1"/>
</dbReference>
<keyword evidence="1" id="KW-0001">2Fe-2S</keyword>
<reference evidence="9" key="1">
    <citation type="journal article" date="2019" name="Int. J. Syst. Evol. Microbiol.">
        <title>The Global Catalogue of Microorganisms (GCM) 10K type strain sequencing project: providing services to taxonomists for standard genome sequencing and annotation.</title>
        <authorList>
            <consortium name="The Broad Institute Genomics Platform"/>
            <consortium name="The Broad Institute Genome Sequencing Center for Infectious Disease"/>
            <person name="Wu L."/>
            <person name="Ma J."/>
        </authorList>
    </citation>
    <scope>NUCLEOTIDE SEQUENCE [LARGE SCALE GENOMIC DNA]</scope>
    <source>
        <strain evidence="9">JCM 17979</strain>
    </source>
</reference>
<comment type="caution">
    <text evidence="8">The sequence shown here is derived from an EMBL/GenBank/DDBJ whole genome shotgun (WGS) entry which is preliminary data.</text>
</comment>
<keyword evidence="3" id="KW-0408">Iron</keyword>
<protein>
    <recommendedName>
        <fullName evidence="7">Rieske domain-containing protein</fullName>
    </recommendedName>
</protein>
<name>A0ABP9BRR5_9PSEU</name>
<evidence type="ECO:0000256" key="4">
    <source>
        <dbReference type="ARBA" id="ARBA00023014"/>
    </source>
</evidence>
<proteinExistence type="inferred from homology"/>
<evidence type="ECO:0000313" key="9">
    <source>
        <dbReference type="Proteomes" id="UP001500928"/>
    </source>
</evidence>
<organism evidence="8 9">
    <name type="scientific">Actinomycetospora chlora</name>
    <dbReference type="NCBI Taxonomy" id="663608"/>
    <lineage>
        <taxon>Bacteria</taxon>
        <taxon>Bacillati</taxon>
        <taxon>Actinomycetota</taxon>
        <taxon>Actinomycetes</taxon>
        <taxon>Pseudonocardiales</taxon>
        <taxon>Pseudonocardiaceae</taxon>
        <taxon>Actinomycetospora</taxon>
    </lineage>
</organism>
<dbReference type="InterPro" id="IPR017941">
    <property type="entry name" value="Rieske_2Fe-2S"/>
</dbReference>
<dbReference type="PANTHER" id="PTHR21496">
    <property type="entry name" value="FERREDOXIN-RELATED"/>
    <property type="match status" value="1"/>
</dbReference>
<keyword evidence="4" id="KW-0411">Iron-sulfur</keyword>
<evidence type="ECO:0000256" key="6">
    <source>
        <dbReference type="ARBA" id="ARBA00038001"/>
    </source>
</evidence>
<comment type="cofactor">
    <cofactor evidence="5">
        <name>[2Fe-2S] cluster</name>
        <dbReference type="ChEBI" id="CHEBI:190135"/>
    </cofactor>
</comment>
<evidence type="ECO:0000256" key="1">
    <source>
        <dbReference type="ARBA" id="ARBA00022714"/>
    </source>
</evidence>
<dbReference type="RefSeq" id="WP_345419308.1">
    <property type="nucleotide sequence ID" value="NZ_BAABHO010000035.1"/>
</dbReference>
<evidence type="ECO:0000313" key="8">
    <source>
        <dbReference type="EMBL" id="GAA4799550.1"/>
    </source>
</evidence>
<dbReference type="Proteomes" id="UP001500928">
    <property type="component" value="Unassembled WGS sequence"/>
</dbReference>
<gene>
    <name evidence="8" type="ORF">GCM10023200_40580</name>
</gene>
<dbReference type="PROSITE" id="PS51296">
    <property type="entry name" value="RIESKE"/>
    <property type="match status" value="1"/>
</dbReference>
<dbReference type="SUPFAM" id="SSF50022">
    <property type="entry name" value="ISP domain"/>
    <property type="match status" value="1"/>
</dbReference>